<dbReference type="InterPro" id="IPR011009">
    <property type="entry name" value="Kinase-like_dom_sf"/>
</dbReference>
<dbReference type="Pfam" id="PF00069">
    <property type="entry name" value="Pkinase"/>
    <property type="match status" value="1"/>
</dbReference>
<keyword evidence="7" id="KW-0808">Transferase</keyword>
<reference evidence="16" key="1">
    <citation type="journal article" date="2020" name="Stud. Mycol.">
        <title>101 Dothideomycetes genomes: a test case for predicting lifestyles and emergence of pathogens.</title>
        <authorList>
            <person name="Haridas S."/>
            <person name="Albert R."/>
            <person name="Binder M."/>
            <person name="Bloem J."/>
            <person name="Labutti K."/>
            <person name="Salamov A."/>
            <person name="Andreopoulos B."/>
            <person name="Baker S."/>
            <person name="Barry K."/>
            <person name="Bills G."/>
            <person name="Bluhm B."/>
            <person name="Cannon C."/>
            <person name="Castanera R."/>
            <person name="Culley D."/>
            <person name="Daum C."/>
            <person name="Ezra D."/>
            <person name="Gonzalez J."/>
            <person name="Henrissat B."/>
            <person name="Kuo A."/>
            <person name="Liang C."/>
            <person name="Lipzen A."/>
            <person name="Lutzoni F."/>
            <person name="Magnuson J."/>
            <person name="Mondo S."/>
            <person name="Nolan M."/>
            <person name="Ohm R."/>
            <person name="Pangilinan J."/>
            <person name="Park H.-J."/>
            <person name="Ramirez L."/>
            <person name="Alfaro M."/>
            <person name="Sun H."/>
            <person name="Tritt A."/>
            <person name="Yoshinaga Y."/>
            <person name="Zwiers L.-H."/>
            <person name="Turgeon B."/>
            <person name="Goodwin S."/>
            <person name="Spatafora J."/>
            <person name="Crous P."/>
            <person name="Grigoriev I."/>
        </authorList>
    </citation>
    <scope>NUCLEOTIDE SEQUENCE</scope>
    <source>
        <strain evidence="16">CBS 107.79</strain>
    </source>
</reference>
<gene>
    <name evidence="16" type="ORF">BU23DRAFT_595201</name>
</gene>
<dbReference type="OrthoDB" id="310217at2759"/>
<keyword evidence="8" id="KW-0547">Nucleotide-binding</keyword>
<comment type="function">
    <text evidence="1">Component of the EKC/KEOPS complex that is required for the formation of a threonylcarbamoyl group on adenosine at position 37 (t(6)A37) in tRNAs that read codons beginning with adenine. The complex is probably involved in the transfer of the threonylcarbamoyl moiety of threonylcarbamoyl-AMP (TC-AMP) to the N6 group of A37. BUD32 has ATPase activity in the context of the EKC/KEOPS complex and likely plays a supporting role to the catalytic subunit KAE1. The EKC/KEOPS complex also promotes both telomere uncapping and telomere elongation. The complex is required for efficient recruitment of transcriptional coactivators.</text>
</comment>
<organism evidence="16 17">
    <name type="scientific">Bimuria novae-zelandiae CBS 107.79</name>
    <dbReference type="NCBI Taxonomy" id="1447943"/>
    <lineage>
        <taxon>Eukaryota</taxon>
        <taxon>Fungi</taxon>
        <taxon>Dikarya</taxon>
        <taxon>Ascomycota</taxon>
        <taxon>Pezizomycotina</taxon>
        <taxon>Dothideomycetes</taxon>
        <taxon>Pleosporomycetidae</taxon>
        <taxon>Pleosporales</taxon>
        <taxon>Massarineae</taxon>
        <taxon>Didymosphaeriaceae</taxon>
        <taxon>Bimuria</taxon>
    </lineage>
</organism>
<comment type="catalytic activity">
    <reaction evidence="13">
        <text>L-threonyl-[protein] + ATP = O-phospho-L-threonyl-[protein] + ADP + H(+)</text>
        <dbReference type="Rhea" id="RHEA:46608"/>
        <dbReference type="Rhea" id="RHEA-COMP:11060"/>
        <dbReference type="Rhea" id="RHEA-COMP:11605"/>
        <dbReference type="ChEBI" id="CHEBI:15378"/>
        <dbReference type="ChEBI" id="CHEBI:30013"/>
        <dbReference type="ChEBI" id="CHEBI:30616"/>
        <dbReference type="ChEBI" id="CHEBI:61977"/>
        <dbReference type="ChEBI" id="CHEBI:456216"/>
        <dbReference type="EC" id="2.7.11.1"/>
    </reaction>
</comment>
<keyword evidence="6" id="KW-0723">Serine/threonine-protein kinase</keyword>
<evidence type="ECO:0000256" key="14">
    <source>
        <dbReference type="ARBA" id="ARBA00048679"/>
    </source>
</evidence>
<comment type="subunit">
    <text evidence="2">Component of the EKC/KEOPS complex composed of at least BUD32, CGI121, GON7, KAE1 and PCC1; the whole complex dimerizes.</text>
</comment>
<evidence type="ECO:0000256" key="8">
    <source>
        <dbReference type="ARBA" id="ARBA00022741"/>
    </source>
</evidence>
<dbReference type="Proteomes" id="UP000800036">
    <property type="component" value="Unassembled WGS sequence"/>
</dbReference>
<name>A0A6A5VNH3_9PLEO</name>
<feature type="domain" description="Protein kinase" evidence="15">
    <location>
        <begin position="32"/>
        <end position="309"/>
    </location>
</feature>
<dbReference type="EC" id="2.7.11.1" evidence="3"/>
<protein>
    <recommendedName>
        <fullName evidence="5">EKC/KEOPS complex subunit BUD32</fullName>
        <ecNumber evidence="3">2.7.11.1</ecNumber>
    </recommendedName>
    <alternativeName>
        <fullName evidence="11 12">Atypical Serine/threonine protein kinase BUD32</fullName>
    </alternativeName>
    <alternativeName>
        <fullName evidence="4">EKC/KEOPS complex subunit bud32</fullName>
    </alternativeName>
</protein>
<keyword evidence="17" id="KW-1185">Reference proteome</keyword>
<evidence type="ECO:0000256" key="9">
    <source>
        <dbReference type="ARBA" id="ARBA00022777"/>
    </source>
</evidence>
<evidence type="ECO:0000256" key="12">
    <source>
        <dbReference type="ARBA" id="ARBA00033194"/>
    </source>
</evidence>
<dbReference type="SUPFAM" id="SSF56112">
    <property type="entry name" value="Protein kinase-like (PK-like)"/>
    <property type="match status" value="1"/>
</dbReference>
<dbReference type="CDD" id="cd00180">
    <property type="entry name" value="PKc"/>
    <property type="match status" value="1"/>
</dbReference>
<dbReference type="GO" id="GO:0004674">
    <property type="term" value="F:protein serine/threonine kinase activity"/>
    <property type="evidence" value="ECO:0007669"/>
    <property type="project" value="UniProtKB-KW"/>
</dbReference>
<dbReference type="AlphaFoldDB" id="A0A6A5VNH3"/>
<dbReference type="PROSITE" id="PS00109">
    <property type="entry name" value="PROTEIN_KINASE_TYR"/>
    <property type="match status" value="1"/>
</dbReference>
<evidence type="ECO:0000256" key="1">
    <source>
        <dbReference type="ARBA" id="ARBA00003747"/>
    </source>
</evidence>
<dbReference type="GO" id="GO:0005524">
    <property type="term" value="F:ATP binding"/>
    <property type="evidence" value="ECO:0007669"/>
    <property type="project" value="UniProtKB-KW"/>
</dbReference>
<comment type="catalytic activity">
    <reaction evidence="14">
        <text>L-seryl-[protein] + ATP = O-phospho-L-seryl-[protein] + ADP + H(+)</text>
        <dbReference type="Rhea" id="RHEA:17989"/>
        <dbReference type="Rhea" id="RHEA-COMP:9863"/>
        <dbReference type="Rhea" id="RHEA-COMP:11604"/>
        <dbReference type="ChEBI" id="CHEBI:15378"/>
        <dbReference type="ChEBI" id="CHEBI:29999"/>
        <dbReference type="ChEBI" id="CHEBI:30616"/>
        <dbReference type="ChEBI" id="CHEBI:83421"/>
        <dbReference type="ChEBI" id="CHEBI:456216"/>
        <dbReference type="EC" id="2.7.11.1"/>
    </reaction>
</comment>
<proteinExistence type="predicted"/>
<evidence type="ECO:0000256" key="7">
    <source>
        <dbReference type="ARBA" id="ARBA00022679"/>
    </source>
</evidence>
<keyword evidence="9 16" id="KW-0418">Kinase</keyword>
<dbReference type="PANTHER" id="PTHR43671">
    <property type="entry name" value="SERINE/THREONINE-PROTEIN KINASE NEK"/>
    <property type="match status" value="1"/>
</dbReference>
<dbReference type="PANTHER" id="PTHR43671:SF98">
    <property type="entry name" value="SERINE_THREONINE-PROTEIN KINASE NEK11"/>
    <property type="match status" value="1"/>
</dbReference>
<evidence type="ECO:0000256" key="10">
    <source>
        <dbReference type="ARBA" id="ARBA00022840"/>
    </source>
</evidence>
<keyword evidence="10" id="KW-0067">ATP-binding</keyword>
<evidence type="ECO:0000256" key="11">
    <source>
        <dbReference type="ARBA" id="ARBA00030980"/>
    </source>
</evidence>
<dbReference type="GO" id="GO:0005634">
    <property type="term" value="C:nucleus"/>
    <property type="evidence" value="ECO:0007669"/>
    <property type="project" value="TreeGrafter"/>
</dbReference>
<dbReference type="EMBL" id="ML976658">
    <property type="protein sequence ID" value="KAF1979273.1"/>
    <property type="molecule type" value="Genomic_DNA"/>
</dbReference>
<dbReference type="InterPro" id="IPR008266">
    <property type="entry name" value="Tyr_kinase_AS"/>
</dbReference>
<evidence type="ECO:0000256" key="6">
    <source>
        <dbReference type="ARBA" id="ARBA00022527"/>
    </source>
</evidence>
<evidence type="ECO:0000256" key="13">
    <source>
        <dbReference type="ARBA" id="ARBA00047899"/>
    </source>
</evidence>
<evidence type="ECO:0000256" key="5">
    <source>
        <dbReference type="ARBA" id="ARBA00019973"/>
    </source>
</evidence>
<evidence type="ECO:0000256" key="3">
    <source>
        <dbReference type="ARBA" id="ARBA00012513"/>
    </source>
</evidence>
<dbReference type="PROSITE" id="PS50011">
    <property type="entry name" value="PROTEIN_KINASE_DOM"/>
    <property type="match status" value="1"/>
</dbReference>
<dbReference type="InterPro" id="IPR000719">
    <property type="entry name" value="Prot_kinase_dom"/>
</dbReference>
<evidence type="ECO:0000313" key="16">
    <source>
        <dbReference type="EMBL" id="KAF1979273.1"/>
    </source>
</evidence>
<evidence type="ECO:0000259" key="15">
    <source>
        <dbReference type="PROSITE" id="PS50011"/>
    </source>
</evidence>
<dbReference type="Gene3D" id="1.10.510.10">
    <property type="entry name" value="Transferase(Phosphotransferase) domain 1"/>
    <property type="match status" value="1"/>
</dbReference>
<evidence type="ECO:0000256" key="2">
    <source>
        <dbReference type="ARBA" id="ARBA00011534"/>
    </source>
</evidence>
<sequence length="330" mass="36213">MLDEICIRRRAGPKFELGSILNCRWKILSSLVHGGGQVSDGCFNRGIKLVQDVSSGQLAVLKMLSPDILCPGHAAREIRILKDLFGHGDVAHENAVRLLDSNEGVKHPHDIPWAVTDLCDAGTLAQLIKMYGDGRLFLPEEFIWHVFDGLAKAVRFCHAQGVIHRDITLTNVLLGSPSQNDTYPTVQLGDFGCAVTQKDMVQSSLANLLPGNPRFLPPEGCEAHKASDIYQTGLVVLCLYMRDNDPTESLADFAAEADTHGQICSPELKSLIEWCMAAKSTERPSAEILVRKIQEAKTERCTVGCPPLLKSAAREGMQIRFCVATQEPRS</sequence>
<evidence type="ECO:0000313" key="17">
    <source>
        <dbReference type="Proteomes" id="UP000800036"/>
    </source>
</evidence>
<dbReference type="InterPro" id="IPR050660">
    <property type="entry name" value="NEK_Ser/Thr_kinase"/>
</dbReference>
<evidence type="ECO:0000256" key="4">
    <source>
        <dbReference type="ARBA" id="ARBA00013948"/>
    </source>
</evidence>
<accession>A0A6A5VNH3</accession>